<dbReference type="PANTHER" id="PTHR13693:SF77">
    <property type="entry name" value="8-AMINO-7-OXONONANOATE SYNTHASE"/>
    <property type="match status" value="1"/>
</dbReference>
<gene>
    <name evidence="6" type="ORF">BU26DRAFT_182313</name>
</gene>
<evidence type="ECO:0000256" key="4">
    <source>
        <dbReference type="ARBA" id="ARBA00022898"/>
    </source>
</evidence>
<protein>
    <submittedName>
        <fullName evidence="6">8-amino-7-oxononanoate synthase</fullName>
    </submittedName>
</protein>
<proteinExistence type="inferred from homology"/>
<dbReference type="Gene3D" id="3.40.640.10">
    <property type="entry name" value="Type I PLP-dependent aspartate aminotransferase-like (Major domain)"/>
    <property type="match status" value="1"/>
</dbReference>
<dbReference type="GeneID" id="54573727"/>
<dbReference type="InterPro" id="IPR015424">
    <property type="entry name" value="PyrdxlP-dep_Trfase"/>
</dbReference>
<reference evidence="6" key="1">
    <citation type="journal article" date="2020" name="Stud. Mycol.">
        <title>101 Dothideomycetes genomes: a test case for predicting lifestyles and emergence of pathogens.</title>
        <authorList>
            <person name="Haridas S."/>
            <person name="Albert R."/>
            <person name="Binder M."/>
            <person name="Bloem J."/>
            <person name="Labutti K."/>
            <person name="Salamov A."/>
            <person name="Andreopoulos B."/>
            <person name="Baker S."/>
            <person name="Barry K."/>
            <person name="Bills G."/>
            <person name="Bluhm B."/>
            <person name="Cannon C."/>
            <person name="Castanera R."/>
            <person name="Culley D."/>
            <person name="Daum C."/>
            <person name="Ezra D."/>
            <person name="Gonzalez J."/>
            <person name="Henrissat B."/>
            <person name="Kuo A."/>
            <person name="Liang C."/>
            <person name="Lipzen A."/>
            <person name="Lutzoni F."/>
            <person name="Magnuson J."/>
            <person name="Mondo S."/>
            <person name="Nolan M."/>
            <person name="Ohm R."/>
            <person name="Pangilinan J."/>
            <person name="Park H.-J."/>
            <person name="Ramirez L."/>
            <person name="Alfaro M."/>
            <person name="Sun H."/>
            <person name="Tritt A."/>
            <person name="Yoshinaga Y."/>
            <person name="Zwiers L.-H."/>
            <person name="Turgeon B."/>
            <person name="Goodwin S."/>
            <person name="Spatafora J."/>
            <person name="Crous P."/>
            <person name="Grigoriev I."/>
        </authorList>
    </citation>
    <scope>NUCLEOTIDE SEQUENCE</scope>
    <source>
        <strain evidence="6">CBS 122368</strain>
    </source>
</reference>
<evidence type="ECO:0000256" key="2">
    <source>
        <dbReference type="ARBA" id="ARBA00010008"/>
    </source>
</evidence>
<dbReference type="GO" id="GO:0009102">
    <property type="term" value="P:biotin biosynthetic process"/>
    <property type="evidence" value="ECO:0007669"/>
    <property type="project" value="TreeGrafter"/>
</dbReference>
<dbReference type="AlphaFoldDB" id="A0A6A6HUQ4"/>
<evidence type="ECO:0000256" key="1">
    <source>
        <dbReference type="ARBA" id="ARBA00001933"/>
    </source>
</evidence>
<dbReference type="GO" id="GO:0016740">
    <property type="term" value="F:transferase activity"/>
    <property type="evidence" value="ECO:0007669"/>
    <property type="project" value="UniProtKB-KW"/>
</dbReference>
<dbReference type="InterPro" id="IPR015421">
    <property type="entry name" value="PyrdxlP-dep_Trfase_major"/>
</dbReference>
<evidence type="ECO:0000313" key="6">
    <source>
        <dbReference type="EMBL" id="KAF2241170.1"/>
    </source>
</evidence>
<dbReference type="Proteomes" id="UP000800094">
    <property type="component" value="Unassembled WGS sequence"/>
</dbReference>
<keyword evidence="7" id="KW-1185">Reference proteome</keyword>
<dbReference type="Gene3D" id="3.90.1150.10">
    <property type="entry name" value="Aspartate Aminotransferase, domain 1"/>
    <property type="match status" value="1"/>
</dbReference>
<feature type="domain" description="Aminotransferase class I/classII large" evidence="5">
    <location>
        <begin position="57"/>
        <end position="433"/>
    </location>
</feature>
<evidence type="ECO:0000259" key="5">
    <source>
        <dbReference type="Pfam" id="PF00155"/>
    </source>
</evidence>
<name>A0A6A6HUQ4_9PLEO</name>
<dbReference type="Pfam" id="PF00155">
    <property type="entry name" value="Aminotran_1_2"/>
    <property type="match status" value="1"/>
</dbReference>
<dbReference type="SUPFAM" id="SSF53383">
    <property type="entry name" value="PLP-dependent transferases"/>
    <property type="match status" value="1"/>
</dbReference>
<comment type="cofactor">
    <cofactor evidence="1">
        <name>pyridoxal 5'-phosphate</name>
        <dbReference type="ChEBI" id="CHEBI:597326"/>
    </cofactor>
</comment>
<evidence type="ECO:0000313" key="7">
    <source>
        <dbReference type="Proteomes" id="UP000800094"/>
    </source>
</evidence>
<dbReference type="PANTHER" id="PTHR13693">
    <property type="entry name" value="CLASS II AMINOTRANSFERASE/8-AMINO-7-OXONONANOATE SYNTHASE"/>
    <property type="match status" value="1"/>
</dbReference>
<dbReference type="InterPro" id="IPR015422">
    <property type="entry name" value="PyrdxlP-dep_Trfase_small"/>
</dbReference>
<sequence>MVYYKEFFQEWAAHQVLRRPSMKQSEPAFYRRLEQALDVHREKGALIILKPRWDDSVIDFTSSDFLSLSRSGRIRNAFMEELGSLGDDWRLSASGSRTQYGNYDYLRQVEDEIAAFHNAETAWVCHSGFFANISVLEAVALPGDAIVWDELSHASTVVGLRVSVAAHKLSFQHNNPDALRDVLTRLKTDDPAFARGDRSVLICVESVYSMEGDICPLREMVAVAKEVFPTGNAQFIIDEAHSNGIIGPDGAGLVQMLGLENEIAIRVHMCSKALASTGGVILCNKTVRATLAHFSRCLTYSGAPSVPMVASIRAAYQLLSSGQTAKEQGQLQANVRYFFQALLEHPDWEEALDEGLLSVPLAEEWEERSVHSHVIPIKVRPSHEAHLFGHLLIANINAYPISYPTVPKGTALIRLVFHAHNTREDIDYLLNTIGAWAIEMLVIERGESKNTVPAAQRQFLALQANGWK</sequence>
<dbReference type="EMBL" id="ML987213">
    <property type="protein sequence ID" value="KAF2241170.1"/>
    <property type="molecule type" value="Genomic_DNA"/>
</dbReference>
<evidence type="ECO:0000256" key="3">
    <source>
        <dbReference type="ARBA" id="ARBA00022679"/>
    </source>
</evidence>
<dbReference type="InterPro" id="IPR004839">
    <property type="entry name" value="Aminotransferase_I/II_large"/>
</dbReference>
<dbReference type="InterPro" id="IPR050087">
    <property type="entry name" value="AON_synthase_class-II"/>
</dbReference>
<keyword evidence="3" id="KW-0808">Transferase</keyword>
<dbReference type="RefSeq" id="XP_033676174.1">
    <property type="nucleotide sequence ID" value="XM_033820397.1"/>
</dbReference>
<keyword evidence="4" id="KW-0663">Pyridoxal phosphate</keyword>
<dbReference type="GO" id="GO:0030170">
    <property type="term" value="F:pyridoxal phosphate binding"/>
    <property type="evidence" value="ECO:0007669"/>
    <property type="project" value="InterPro"/>
</dbReference>
<accession>A0A6A6HUQ4</accession>
<organism evidence="6 7">
    <name type="scientific">Trematosphaeria pertusa</name>
    <dbReference type="NCBI Taxonomy" id="390896"/>
    <lineage>
        <taxon>Eukaryota</taxon>
        <taxon>Fungi</taxon>
        <taxon>Dikarya</taxon>
        <taxon>Ascomycota</taxon>
        <taxon>Pezizomycotina</taxon>
        <taxon>Dothideomycetes</taxon>
        <taxon>Pleosporomycetidae</taxon>
        <taxon>Pleosporales</taxon>
        <taxon>Massarineae</taxon>
        <taxon>Trematosphaeriaceae</taxon>
        <taxon>Trematosphaeria</taxon>
    </lineage>
</organism>
<comment type="similarity">
    <text evidence="2">Belongs to the class-II pyridoxal-phosphate-dependent aminotransferase family. BioF subfamily.</text>
</comment>
<dbReference type="OrthoDB" id="2382073at2759"/>